<organism evidence="1 2">
    <name type="scientific">Atta colombica</name>
    <dbReference type="NCBI Taxonomy" id="520822"/>
    <lineage>
        <taxon>Eukaryota</taxon>
        <taxon>Metazoa</taxon>
        <taxon>Ecdysozoa</taxon>
        <taxon>Arthropoda</taxon>
        <taxon>Hexapoda</taxon>
        <taxon>Insecta</taxon>
        <taxon>Pterygota</taxon>
        <taxon>Neoptera</taxon>
        <taxon>Endopterygota</taxon>
        <taxon>Hymenoptera</taxon>
        <taxon>Apocrita</taxon>
        <taxon>Aculeata</taxon>
        <taxon>Formicoidea</taxon>
        <taxon>Formicidae</taxon>
        <taxon>Myrmicinae</taxon>
        <taxon>Atta</taxon>
    </lineage>
</organism>
<name>A0A195BX15_9HYME</name>
<dbReference type="Proteomes" id="UP000078540">
    <property type="component" value="Unassembled WGS sequence"/>
</dbReference>
<evidence type="ECO:0000313" key="1">
    <source>
        <dbReference type="EMBL" id="KYM92830.1"/>
    </source>
</evidence>
<dbReference type="EMBL" id="KQ976396">
    <property type="protein sequence ID" value="KYM92830.1"/>
    <property type="molecule type" value="Genomic_DNA"/>
</dbReference>
<proteinExistence type="predicted"/>
<keyword evidence="2" id="KW-1185">Reference proteome</keyword>
<reference evidence="1 2" key="1">
    <citation type="submission" date="2015-09" db="EMBL/GenBank/DDBJ databases">
        <title>Atta colombica WGS genome.</title>
        <authorList>
            <person name="Nygaard S."/>
            <person name="Hu H."/>
            <person name="Boomsma J."/>
            <person name="Zhang G."/>
        </authorList>
    </citation>
    <scope>NUCLEOTIDE SEQUENCE [LARGE SCALE GENOMIC DNA]</scope>
    <source>
        <strain evidence="1">Treedump-2</strain>
        <tissue evidence="1">Whole body</tissue>
    </source>
</reference>
<protein>
    <submittedName>
        <fullName evidence="1">Uncharacterized protein</fullName>
    </submittedName>
</protein>
<evidence type="ECO:0000313" key="2">
    <source>
        <dbReference type="Proteomes" id="UP000078540"/>
    </source>
</evidence>
<dbReference type="AlphaFoldDB" id="A0A195BX15"/>
<gene>
    <name evidence="1" type="ORF">ALC53_00368</name>
</gene>
<sequence length="82" mass="9237">MRGCAELSDSTRRAGSVLCSAPLKRHHELITGKTATSRTGRVIIPRHLSRFCVADLRRVSRRKTRGESVSTDVKRYELTLEV</sequence>
<accession>A0A195BX15</accession>